<dbReference type="NCBIfam" id="NF007429">
    <property type="entry name" value="PRK09974.1"/>
    <property type="match status" value="1"/>
</dbReference>
<dbReference type="InterPro" id="IPR031848">
    <property type="entry name" value="PrlF_antitoxin"/>
</dbReference>
<proteinExistence type="predicted"/>
<dbReference type="Proteomes" id="UP000831189">
    <property type="component" value="Chromosome"/>
</dbReference>
<dbReference type="Pfam" id="PF15937">
    <property type="entry name" value="PrlF_antitoxin"/>
    <property type="match status" value="1"/>
</dbReference>
<protein>
    <submittedName>
        <fullName evidence="1">Type II toxin-antitoxin system PrlF family antitoxin</fullName>
    </submittedName>
</protein>
<evidence type="ECO:0000313" key="2">
    <source>
        <dbReference type="Proteomes" id="UP000831189"/>
    </source>
</evidence>
<evidence type="ECO:0000313" key="1">
    <source>
        <dbReference type="EMBL" id="UPQ83586.1"/>
    </source>
</evidence>
<organism evidence="1 2">
    <name type="scientific">Pseudomonas knackmussii</name>
    <dbReference type="NCBI Taxonomy" id="65741"/>
    <lineage>
        <taxon>Bacteria</taxon>
        <taxon>Pseudomonadati</taxon>
        <taxon>Pseudomonadota</taxon>
        <taxon>Gammaproteobacteria</taxon>
        <taxon>Pseudomonadales</taxon>
        <taxon>Pseudomonadaceae</taxon>
        <taxon>Pseudomonas</taxon>
    </lineage>
</organism>
<dbReference type="EMBL" id="CP096208">
    <property type="protein sequence ID" value="UPQ83586.1"/>
    <property type="molecule type" value="Genomic_DNA"/>
</dbReference>
<sequence length="109" mass="11981">MAATFEVESTLTDRYQTTVPETVRRALKLGKREKIHYAISPSGEMVLTRVEAIDSGDPVLGQFLGFPAADITLHPERLQYVDVGLVQRLRSLVPGVDVDLNAVLSADDE</sequence>
<accession>A0ABY4KRU4</accession>
<reference evidence="1 2" key="1">
    <citation type="submission" date="2022-04" db="EMBL/GenBank/DDBJ databases">
        <title>Pseudomonas knackmussii B09-2.</title>
        <authorList>
            <person name="Deng Y."/>
        </authorList>
    </citation>
    <scope>NUCLEOTIDE SEQUENCE [LARGE SCALE GENOMIC DNA]</scope>
    <source>
        <strain evidence="1 2">B09-2</strain>
    </source>
</reference>
<gene>
    <name evidence="1" type="ORF">M0M42_04045</name>
</gene>
<name>A0ABY4KRU4_9PSED</name>
<keyword evidence="2" id="KW-1185">Reference proteome</keyword>